<sequence>MSRYLRPRLPGAPIFFTVALARRGGTALVDHVGLLRAAVAQTRAERGFHIAAWVVMPDHLHCIWILPEGDCDYSTRWRLIKARFSRGLPMGARRESHVARQERGIWQRRFYEHHIRDEADMAAHLRYCWWNPVKHGFMTRPEDWPYSSYHRDRAMGWSVW</sequence>
<dbReference type="GO" id="GO:0043565">
    <property type="term" value="F:sequence-specific DNA binding"/>
    <property type="evidence" value="ECO:0007669"/>
    <property type="project" value="TreeGrafter"/>
</dbReference>
<dbReference type="GO" id="GO:0004803">
    <property type="term" value="F:transposase activity"/>
    <property type="evidence" value="ECO:0007669"/>
    <property type="project" value="InterPro"/>
</dbReference>
<dbReference type="RefSeq" id="WP_114349660.1">
    <property type="nucleotide sequence ID" value="NZ_QPJL01000012.1"/>
</dbReference>
<dbReference type="GO" id="GO:0006313">
    <property type="term" value="P:DNA transposition"/>
    <property type="evidence" value="ECO:0007669"/>
    <property type="project" value="InterPro"/>
</dbReference>
<evidence type="ECO:0000313" key="2">
    <source>
        <dbReference type="EMBL" id="RCW82453.1"/>
    </source>
</evidence>
<accession>A0A368YQI0</accession>
<dbReference type="OrthoDB" id="9794403at2"/>
<dbReference type="SMART" id="SM01321">
    <property type="entry name" value="Y1_Tnp"/>
    <property type="match status" value="1"/>
</dbReference>
<name>A0A368YQI0_9RHOB</name>
<dbReference type="PANTHER" id="PTHR36966:SF1">
    <property type="entry name" value="REP-ASSOCIATED TYROSINE TRANSPOSASE"/>
    <property type="match status" value="1"/>
</dbReference>
<evidence type="ECO:0000313" key="3">
    <source>
        <dbReference type="Proteomes" id="UP000253345"/>
    </source>
</evidence>
<dbReference type="InterPro" id="IPR052715">
    <property type="entry name" value="RAYT_transposase"/>
</dbReference>
<gene>
    <name evidence="2" type="ORF">DFP89_11250</name>
</gene>
<keyword evidence="3" id="KW-1185">Reference proteome</keyword>
<evidence type="ECO:0000259" key="1">
    <source>
        <dbReference type="SMART" id="SM01321"/>
    </source>
</evidence>
<comment type="caution">
    <text evidence="2">The sequence shown here is derived from an EMBL/GenBank/DDBJ whole genome shotgun (WGS) entry which is preliminary data.</text>
</comment>
<dbReference type="NCBIfam" id="NF047646">
    <property type="entry name" value="REP_Tyr_transpos"/>
    <property type="match status" value="1"/>
</dbReference>
<protein>
    <submittedName>
        <fullName evidence="2">Putative transposase</fullName>
    </submittedName>
</protein>
<dbReference type="SUPFAM" id="SSF143422">
    <property type="entry name" value="Transposase IS200-like"/>
    <property type="match status" value="1"/>
</dbReference>
<dbReference type="EMBL" id="QPJL01000012">
    <property type="protein sequence ID" value="RCW82453.1"/>
    <property type="molecule type" value="Genomic_DNA"/>
</dbReference>
<dbReference type="Gene3D" id="3.30.70.1290">
    <property type="entry name" value="Transposase IS200-like"/>
    <property type="match status" value="1"/>
</dbReference>
<dbReference type="AlphaFoldDB" id="A0A368YQI0"/>
<dbReference type="PANTHER" id="PTHR36966">
    <property type="entry name" value="REP-ASSOCIATED TYROSINE TRANSPOSASE"/>
    <property type="match status" value="1"/>
</dbReference>
<proteinExistence type="predicted"/>
<dbReference type="InterPro" id="IPR002686">
    <property type="entry name" value="Transposase_17"/>
</dbReference>
<organism evidence="2 3">
    <name type="scientific">Paracoccus lutimaris</name>
    <dbReference type="NCBI Taxonomy" id="1490030"/>
    <lineage>
        <taxon>Bacteria</taxon>
        <taxon>Pseudomonadati</taxon>
        <taxon>Pseudomonadota</taxon>
        <taxon>Alphaproteobacteria</taxon>
        <taxon>Rhodobacterales</taxon>
        <taxon>Paracoccaceae</taxon>
        <taxon>Paracoccus</taxon>
    </lineage>
</organism>
<dbReference type="InterPro" id="IPR036515">
    <property type="entry name" value="Transposase_17_sf"/>
</dbReference>
<dbReference type="Proteomes" id="UP000253345">
    <property type="component" value="Unassembled WGS sequence"/>
</dbReference>
<feature type="domain" description="Transposase IS200-like" evidence="1">
    <location>
        <begin position="9"/>
        <end position="131"/>
    </location>
</feature>
<reference evidence="2 3" key="1">
    <citation type="submission" date="2018-07" db="EMBL/GenBank/DDBJ databases">
        <title>Genomic Encyclopedia of Type Strains, Phase III (KMG-III): the genomes of soil and plant-associated and newly described type strains.</title>
        <authorList>
            <person name="Whitman W."/>
        </authorList>
    </citation>
    <scope>NUCLEOTIDE SEQUENCE [LARGE SCALE GENOMIC DNA]</scope>
    <source>
        <strain evidence="2 3">CECT 8525</strain>
    </source>
</reference>